<evidence type="ECO:0000256" key="3">
    <source>
        <dbReference type="ARBA" id="ARBA00022729"/>
    </source>
</evidence>
<dbReference type="GO" id="GO:0009986">
    <property type="term" value="C:cell surface"/>
    <property type="evidence" value="ECO:0007669"/>
    <property type="project" value="TreeGrafter"/>
</dbReference>
<keyword evidence="4" id="KW-0130">Cell adhesion</keyword>
<evidence type="ECO:0000256" key="2">
    <source>
        <dbReference type="ARBA" id="ARBA00011016"/>
    </source>
</evidence>
<dbReference type="PANTHER" id="PTHR23412:SF6">
    <property type="entry name" value="MESOTHELIN"/>
    <property type="match status" value="1"/>
</dbReference>
<evidence type="ECO:0000256" key="1">
    <source>
        <dbReference type="ARBA" id="ARBA00004370"/>
    </source>
</evidence>
<accession>A0A9D3MVC6</accession>
<dbReference type="EMBL" id="JAFIRN010000002">
    <property type="protein sequence ID" value="KAG5854571.1"/>
    <property type="molecule type" value="Genomic_DNA"/>
</dbReference>
<dbReference type="GO" id="GO:0016020">
    <property type="term" value="C:membrane"/>
    <property type="evidence" value="ECO:0007669"/>
    <property type="project" value="UniProtKB-SubCell"/>
</dbReference>
<dbReference type="GO" id="GO:0007160">
    <property type="term" value="P:cell-matrix adhesion"/>
    <property type="evidence" value="ECO:0007669"/>
    <property type="project" value="TreeGrafter"/>
</dbReference>
<evidence type="ECO:0000313" key="7">
    <source>
        <dbReference type="EMBL" id="KAG5854571.1"/>
    </source>
</evidence>
<organism evidence="7 8">
    <name type="scientific">Anguilla anguilla</name>
    <name type="common">European freshwater eel</name>
    <name type="synonym">Muraena anguilla</name>
    <dbReference type="NCBI Taxonomy" id="7936"/>
    <lineage>
        <taxon>Eukaryota</taxon>
        <taxon>Metazoa</taxon>
        <taxon>Chordata</taxon>
        <taxon>Craniata</taxon>
        <taxon>Vertebrata</taxon>
        <taxon>Euteleostomi</taxon>
        <taxon>Actinopterygii</taxon>
        <taxon>Neopterygii</taxon>
        <taxon>Teleostei</taxon>
        <taxon>Anguilliformes</taxon>
        <taxon>Anguillidae</taxon>
        <taxon>Anguilla</taxon>
    </lineage>
</organism>
<proteinExistence type="inferred from homology"/>
<evidence type="ECO:0000313" key="8">
    <source>
        <dbReference type="Proteomes" id="UP001044222"/>
    </source>
</evidence>
<keyword evidence="3" id="KW-0732">Signal</keyword>
<gene>
    <name evidence="7" type="ORF">ANANG_G00039220</name>
</gene>
<keyword evidence="8" id="KW-1185">Reference proteome</keyword>
<evidence type="ECO:0000256" key="4">
    <source>
        <dbReference type="ARBA" id="ARBA00022889"/>
    </source>
</evidence>
<keyword evidence="5" id="KW-0472">Membrane</keyword>
<comment type="similarity">
    <text evidence="2">Belongs to the mesothelin family.</text>
</comment>
<reference evidence="7" key="1">
    <citation type="submission" date="2021-01" db="EMBL/GenBank/DDBJ databases">
        <title>A chromosome-scale assembly of European eel, Anguilla anguilla.</title>
        <authorList>
            <person name="Henkel C."/>
            <person name="Jong-Raadsen S.A."/>
            <person name="Dufour S."/>
            <person name="Weltzien F.-A."/>
            <person name="Palstra A.P."/>
            <person name="Pelster B."/>
            <person name="Spaink H.P."/>
            <person name="Van Den Thillart G.E."/>
            <person name="Jansen H."/>
            <person name="Zahm M."/>
            <person name="Klopp C."/>
            <person name="Cedric C."/>
            <person name="Louis A."/>
            <person name="Berthelot C."/>
            <person name="Parey E."/>
            <person name="Roest Crollius H."/>
            <person name="Montfort J."/>
            <person name="Robinson-Rechavi M."/>
            <person name="Bucao C."/>
            <person name="Bouchez O."/>
            <person name="Gislard M."/>
            <person name="Lluch J."/>
            <person name="Milhes M."/>
            <person name="Lampietro C."/>
            <person name="Lopez Roques C."/>
            <person name="Donnadieu C."/>
            <person name="Braasch I."/>
            <person name="Desvignes T."/>
            <person name="Postlethwait J."/>
            <person name="Bobe J."/>
            <person name="Guiguen Y."/>
            <person name="Dirks R."/>
        </authorList>
    </citation>
    <scope>NUCLEOTIDE SEQUENCE</scope>
    <source>
        <strain evidence="7">Tag_6206</strain>
        <tissue evidence="7">Liver</tissue>
    </source>
</reference>
<evidence type="ECO:0008006" key="9">
    <source>
        <dbReference type="Google" id="ProtNLM"/>
    </source>
</evidence>
<protein>
    <recommendedName>
        <fullName evidence="9">Mesothelin-like protein</fullName>
    </recommendedName>
</protein>
<comment type="subcellular location">
    <subcellularLocation>
        <location evidence="1">Membrane</location>
    </subcellularLocation>
</comment>
<name>A0A9D3MVC6_ANGAN</name>
<keyword evidence="6" id="KW-0325">Glycoprotein</keyword>
<evidence type="ECO:0000256" key="6">
    <source>
        <dbReference type="ARBA" id="ARBA00023180"/>
    </source>
</evidence>
<dbReference type="InterPro" id="IPR026664">
    <property type="entry name" value="Stereocilin-rel"/>
</dbReference>
<dbReference type="Pfam" id="PF06060">
    <property type="entry name" value="Mesothelin"/>
    <property type="match status" value="1"/>
</dbReference>
<dbReference type="Proteomes" id="UP001044222">
    <property type="component" value="Unassembled WGS sequence"/>
</dbReference>
<dbReference type="PANTHER" id="PTHR23412">
    <property type="entry name" value="STEREOCILIN RELATED"/>
    <property type="match status" value="1"/>
</dbReference>
<comment type="caution">
    <text evidence="7">The sequence shown here is derived from an EMBL/GenBank/DDBJ whole genome shotgun (WGS) entry which is preliminary data.</text>
</comment>
<evidence type="ECO:0000256" key="5">
    <source>
        <dbReference type="ARBA" id="ARBA00023136"/>
    </source>
</evidence>
<sequence>MFFDAFVDATNQRNLTVISNTAVRDTLLNLTLTALTSMFHIFEPNNFTVWFQVNLALLLPGINSHSLAVIPKNISCDSYHAIIKGFGNVVASLSNEQSQNIYSFALNYLSARPTQGSSCVLVDANDRNWLVQNFGQFRVHASYTDFLKLNKDFNGVDIVDLLTETHIAQLAATPRQLKTSKDVNKIIAAIHPANFGAFFDIVSPAIQENEANYSYEVKSAMLQEVIDKGNLSAPSIADTEILVWLRVRLSPLIQNLTASQVAVFFNIVQNRSCNTSQETVNLLDSVRSTLNEDTKNEIFSKILFSLKEPTPIHCYEKGSFYLFLRSTFVHFGNPNLTTFLSLMPSHRKPELINSIQPSELSSFLSHPKVIDKEAELCIIFNNYNRTPDFLEMQGDIPDDARRSILPCVWPLALSSENETEVDLWFEKRLKLYLTFLTKDLISSTETLNAKCLPFRKIVSVLGNNSNYNSSDFGQEDVYKTIKSYLSTGTKPRCYNASDPQLNSTAWFANYIGVFVTFISLADLNTFVSTDQINIFLEDPKNIQIFNNPAIPENVTSFYTLQIYTQNPNFSPLLLPGNFLCEVPSSAYMSLNQDESIAILDVLNNFCNDSADPEVSAALAENFVTISKVAIESLGQQSTGLTAGQIKGTPPSVLLSSLQTLSDVQGWNQGQSSSLVRALTTGGFKIKDATSLLSLGTIVGGVPSASFTSIPPSELITTAQNPTFIKNMKNAPKILQNTYVSKIITVNRDPNIVLQNVPDEMAAEIPSVLLTFSQGPVEVQKINQKTWTQDQASVFFEKVAHGSNDSEILTPSVLQGFSCSGVRTVDFSKVRKLIRACRPRQNRRKVVLKESQLTCMYNYIKNDGPEIFTDYPSDMLLYYNYEKVGQVQCNSYFTATGAADFSVLSKVLNKEAHLLNNAKGCLGIRGTSINRTNVEILGNMCCTLDGSYIENSDPLILEKLKNCKDLSEIQIASVQKVLLTGNTKYGNASTWNRQTLEDLGILPLYLTKDFWDRFDSSVKRKFLKVYLPQLRRNKTEKKKLKSLFKQSNSVRSVRSKRAAGCTIGNITQSTISDGAFPFGYDASQFDLCLDVKIVKDNLEALTEKVANADFQKIILAKLNQAYPTGIADEQVQVLGPVSRVASIDDINNWNVTSLDTLAALMLTEDGQWESDQSKAIITKYLSTAGNSLGTAELNAVGGANLCSLNTSVLKRITPSSLSEANALDISSCVPEQKKEIYRIANSSFSALSTDTGAFFQLIKSYLGGAPIDDIRKVSAQNLSMDIETLKSLNQDVLLNLTVDEVQGLLGNSLADLKTFENDTIVQEWVGLQFQSELNRLSLNLIGGKQDPPSPTVAGLNSNATAMNNTTETTTTTMVTIAASTSASGNETSSSSTHPRPSSAFLPFFLWLMIITQL</sequence>
<dbReference type="InterPro" id="IPR010335">
    <property type="entry name" value="Mesothelin"/>
</dbReference>